<evidence type="ECO:0000259" key="10">
    <source>
        <dbReference type="PROSITE" id="PS50011"/>
    </source>
</evidence>
<keyword evidence="4 11" id="KW-0418">Kinase</keyword>
<dbReference type="PROSITE" id="PS50011">
    <property type="entry name" value="PROTEIN_KINASE_DOM"/>
    <property type="match status" value="1"/>
</dbReference>
<proteinExistence type="inferred from homology"/>
<dbReference type="AlphaFoldDB" id="A0AAF0IYY2"/>
<evidence type="ECO:0000256" key="7">
    <source>
        <dbReference type="PROSITE-ProRule" id="PRU10141"/>
    </source>
</evidence>
<keyword evidence="12" id="KW-1185">Reference proteome</keyword>
<dbReference type="PROSITE" id="PS00107">
    <property type="entry name" value="PROTEIN_KINASE_ATP"/>
    <property type="match status" value="1"/>
</dbReference>
<feature type="compositionally biased region" description="Low complexity" evidence="9">
    <location>
        <begin position="59"/>
        <end position="69"/>
    </location>
</feature>
<comment type="similarity">
    <text evidence="6">Belongs to the protein kinase superfamily. STE Ser/Thr protein kinase family. MAP kinase kinase subfamily.</text>
</comment>
<dbReference type="InterPro" id="IPR050915">
    <property type="entry name" value="MAP_kinase_kinase"/>
</dbReference>
<dbReference type="EMBL" id="CP119903">
    <property type="protein sequence ID" value="WFD23424.1"/>
    <property type="molecule type" value="Genomic_DNA"/>
</dbReference>
<evidence type="ECO:0000256" key="5">
    <source>
        <dbReference type="ARBA" id="ARBA00022840"/>
    </source>
</evidence>
<accession>A0AAF0IYY2</accession>
<feature type="domain" description="Protein kinase" evidence="10">
    <location>
        <begin position="81"/>
        <end position="347"/>
    </location>
</feature>
<evidence type="ECO:0000256" key="9">
    <source>
        <dbReference type="SAM" id="MobiDB-lite"/>
    </source>
</evidence>
<evidence type="ECO:0000256" key="6">
    <source>
        <dbReference type="ARBA" id="ARBA00038035"/>
    </source>
</evidence>
<dbReference type="InterPro" id="IPR000719">
    <property type="entry name" value="Prot_kinase_dom"/>
</dbReference>
<dbReference type="Pfam" id="PF00069">
    <property type="entry name" value="Pkinase"/>
    <property type="match status" value="1"/>
</dbReference>
<dbReference type="EC" id="2.7.12.2" evidence="11"/>
<dbReference type="PANTHER" id="PTHR47448:SF5">
    <property type="entry name" value="MITOGEN-ACTIVATED PROTEIN KINASE KINAE MKK2"/>
    <property type="match status" value="1"/>
</dbReference>
<dbReference type="GO" id="GO:0005524">
    <property type="term" value="F:ATP binding"/>
    <property type="evidence" value="ECO:0007669"/>
    <property type="project" value="UniProtKB-UniRule"/>
</dbReference>
<dbReference type="InterPro" id="IPR008271">
    <property type="entry name" value="Ser/Thr_kinase_AS"/>
</dbReference>
<dbReference type="InterPro" id="IPR011009">
    <property type="entry name" value="Kinase-like_dom_sf"/>
</dbReference>
<dbReference type="InterPro" id="IPR017441">
    <property type="entry name" value="Protein_kinase_ATP_BS"/>
</dbReference>
<sequence length="371" mass="41474">MDVYMDEIKRVLDQMNVKDNIMTSEMPHMESKRTSGSSMEALGLNSHDNPTPTDMQRGQSQDSDVSSTSSHMSIMDIRDHLEVICSLGEGASGEVAKAYVKTTGQIIARKTIATSPDPTIHRQLLRELNVNQNCHSPYIVQYFGAFFEPETASITICMEFCEAGSMDSIYRRVKGRGGRVGEKVLAKLAESILKGLEYLHQQRIIHRDVKPSNILVTREGQMKLCDFGVSGELINSVAGTFTGTCTYMAPERIMGQPYTITSDVWSLGVTILELALNRYPFTADGVSPMGPIELLTYLLNSPLPPLEEDPERGIKWSRSLRDLVDRCLVRDGALRVGPRCLLKHPLILRAEQIPNADMARFVAHVWKWPYP</sequence>
<evidence type="ECO:0000313" key="11">
    <source>
        <dbReference type="EMBL" id="WFD23424.1"/>
    </source>
</evidence>
<feature type="binding site" evidence="7">
    <location>
        <position position="110"/>
    </location>
    <ligand>
        <name>ATP</name>
        <dbReference type="ChEBI" id="CHEBI:30616"/>
    </ligand>
</feature>
<protein>
    <submittedName>
        <fullName evidence="11">Mitogen-activated protein kinase kinase</fullName>
        <ecNumber evidence="11">2.7.12.2</ecNumber>
    </submittedName>
</protein>
<evidence type="ECO:0000256" key="4">
    <source>
        <dbReference type="ARBA" id="ARBA00022777"/>
    </source>
</evidence>
<organism evidence="11 12">
    <name type="scientific">Malassezia equina</name>
    <dbReference type="NCBI Taxonomy" id="1381935"/>
    <lineage>
        <taxon>Eukaryota</taxon>
        <taxon>Fungi</taxon>
        <taxon>Dikarya</taxon>
        <taxon>Basidiomycota</taxon>
        <taxon>Ustilaginomycotina</taxon>
        <taxon>Malasseziomycetes</taxon>
        <taxon>Malasseziales</taxon>
        <taxon>Malasseziaceae</taxon>
        <taxon>Malassezia</taxon>
    </lineage>
</organism>
<evidence type="ECO:0000256" key="8">
    <source>
        <dbReference type="RuleBase" id="RU000304"/>
    </source>
</evidence>
<dbReference type="GO" id="GO:0004674">
    <property type="term" value="F:protein serine/threonine kinase activity"/>
    <property type="evidence" value="ECO:0007669"/>
    <property type="project" value="UniProtKB-KW"/>
</dbReference>
<gene>
    <name evidence="11" type="ORF">MEQU1_002113</name>
</gene>
<dbReference type="Gene3D" id="3.30.200.20">
    <property type="entry name" value="Phosphorylase Kinase, domain 1"/>
    <property type="match status" value="1"/>
</dbReference>
<feature type="region of interest" description="Disordered" evidence="9">
    <location>
        <begin position="21"/>
        <end position="69"/>
    </location>
</feature>
<dbReference type="FunFam" id="3.30.200.20:FF:000040">
    <property type="entry name" value="Dual specificity mitogen-activated protein kinase kinase"/>
    <property type="match status" value="1"/>
</dbReference>
<reference evidence="11" key="1">
    <citation type="submission" date="2023-03" db="EMBL/GenBank/DDBJ databases">
        <title>Mating type loci evolution in Malassezia.</title>
        <authorList>
            <person name="Coelho M.A."/>
        </authorList>
    </citation>
    <scope>NUCLEOTIDE SEQUENCE</scope>
    <source>
        <strain evidence="11">CBS 12830</strain>
    </source>
</reference>
<evidence type="ECO:0000256" key="1">
    <source>
        <dbReference type="ARBA" id="ARBA00022527"/>
    </source>
</evidence>
<feature type="compositionally biased region" description="Polar residues" evidence="9">
    <location>
        <begin position="46"/>
        <end position="58"/>
    </location>
</feature>
<dbReference type="SUPFAM" id="SSF56112">
    <property type="entry name" value="Protein kinase-like (PK-like)"/>
    <property type="match status" value="1"/>
</dbReference>
<keyword evidence="1 8" id="KW-0723">Serine/threonine-protein kinase</keyword>
<evidence type="ECO:0000256" key="2">
    <source>
        <dbReference type="ARBA" id="ARBA00022679"/>
    </source>
</evidence>
<name>A0AAF0IYY2_9BASI</name>
<dbReference type="PROSITE" id="PS00108">
    <property type="entry name" value="PROTEIN_KINASE_ST"/>
    <property type="match status" value="1"/>
</dbReference>
<evidence type="ECO:0000256" key="3">
    <source>
        <dbReference type="ARBA" id="ARBA00022741"/>
    </source>
</evidence>
<dbReference type="FunFam" id="1.10.510.10:FF:000263">
    <property type="entry name" value="MAP kinase skh1/pek1"/>
    <property type="match status" value="1"/>
</dbReference>
<dbReference type="Proteomes" id="UP001214415">
    <property type="component" value="Chromosome 4"/>
</dbReference>
<keyword evidence="2 11" id="KW-0808">Transferase</keyword>
<keyword evidence="3 7" id="KW-0547">Nucleotide-binding</keyword>
<dbReference type="SMART" id="SM00220">
    <property type="entry name" value="S_TKc"/>
    <property type="match status" value="1"/>
</dbReference>
<evidence type="ECO:0000313" key="12">
    <source>
        <dbReference type="Proteomes" id="UP001214415"/>
    </source>
</evidence>
<dbReference type="GO" id="GO:0004708">
    <property type="term" value="F:MAP kinase kinase activity"/>
    <property type="evidence" value="ECO:0007669"/>
    <property type="project" value="UniProtKB-EC"/>
</dbReference>
<keyword evidence="5 7" id="KW-0067">ATP-binding</keyword>
<dbReference type="Gene3D" id="1.10.510.10">
    <property type="entry name" value="Transferase(Phosphotransferase) domain 1"/>
    <property type="match status" value="1"/>
</dbReference>
<dbReference type="PANTHER" id="PTHR47448">
    <property type="entry name" value="DUAL SPECIFICITY MITOGEN-ACTIVATED PROTEIN KINASE KINASE DSOR1-LIKE PROTEIN"/>
    <property type="match status" value="1"/>
</dbReference>